<feature type="coiled-coil region" evidence="3">
    <location>
        <begin position="585"/>
        <end position="619"/>
    </location>
</feature>
<evidence type="ECO:0008006" key="7">
    <source>
        <dbReference type="Google" id="ProtNLM"/>
    </source>
</evidence>
<feature type="compositionally biased region" description="Polar residues" evidence="4">
    <location>
        <begin position="71"/>
        <end position="84"/>
    </location>
</feature>
<feature type="region of interest" description="Disordered" evidence="4">
    <location>
        <begin position="1163"/>
        <end position="1193"/>
    </location>
</feature>
<gene>
    <name evidence="5" type="ORF">C0Q70_17642</name>
</gene>
<evidence type="ECO:0000256" key="1">
    <source>
        <dbReference type="ARBA" id="ARBA00022614"/>
    </source>
</evidence>
<feature type="coiled-coil region" evidence="3">
    <location>
        <begin position="2059"/>
        <end position="2097"/>
    </location>
</feature>
<feature type="region of interest" description="Disordered" evidence="4">
    <location>
        <begin position="2011"/>
        <end position="2039"/>
    </location>
</feature>
<evidence type="ECO:0000256" key="3">
    <source>
        <dbReference type="SAM" id="Coils"/>
    </source>
</evidence>
<name>A0A2T7NKZ5_POMCA</name>
<feature type="region of interest" description="Disordered" evidence="4">
    <location>
        <begin position="1504"/>
        <end position="1539"/>
    </location>
</feature>
<dbReference type="SUPFAM" id="SSF52075">
    <property type="entry name" value="Outer arm dynein light chain 1"/>
    <property type="match status" value="1"/>
</dbReference>
<reference evidence="5 6" key="1">
    <citation type="submission" date="2018-04" db="EMBL/GenBank/DDBJ databases">
        <title>The genome of golden apple snail Pomacea canaliculata provides insight into stress tolerance and invasive adaptation.</title>
        <authorList>
            <person name="Liu C."/>
            <person name="Liu B."/>
            <person name="Ren Y."/>
            <person name="Zhang Y."/>
            <person name="Wang H."/>
            <person name="Li S."/>
            <person name="Jiang F."/>
            <person name="Yin L."/>
            <person name="Zhang G."/>
            <person name="Qian W."/>
            <person name="Fan W."/>
        </authorList>
    </citation>
    <scope>NUCLEOTIDE SEQUENCE [LARGE SCALE GENOMIC DNA]</scope>
    <source>
        <strain evidence="5">SZHN2017</strain>
        <tissue evidence="5">Muscle</tissue>
    </source>
</reference>
<feature type="coiled-coil region" evidence="3">
    <location>
        <begin position="458"/>
        <end position="485"/>
    </location>
</feature>
<feature type="coiled-coil region" evidence="3">
    <location>
        <begin position="1628"/>
        <end position="1723"/>
    </location>
</feature>
<feature type="region of interest" description="Disordered" evidence="4">
    <location>
        <begin position="733"/>
        <end position="768"/>
    </location>
</feature>
<feature type="compositionally biased region" description="Polar residues" evidence="4">
    <location>
        <begin position="46"/>
        <end position="58"/>
    </location>
</feature>
<feature type="region of interest" description="Disordered" evidence="4">
    <location>
        <begin position="291"/>
        <end position="320"/>
    </location>
</feature>
<feature type="region of interest" description="Disordered" evidence="4">
    <location>
        <begin position="1330"/>
        <end position="1349"/>
    </location>
</feature>
<feature type="coiled-coil region" evidence="3">
    <location>
        <begin position="510"/>
        <end position="551"/>
    </location>
</feature>
<feature type="compositionally biased region" description="Pro residues" evidence="4">
    <location>
        <begin position="1527"/>
        <end position="1539"/>
    </location>
</feature>
<dbReference type="Proteomes" id="UP000245119">
    <property type="component" value="Linkage Group LG11"/>
</dbReference>
<dbReference type="InterPro" id="IPR001611">
    <property type="entry name" value="Leu-rich_rpt"/>
</dbReference>
<dbReference type="SMART" id="SM00369">
    <property type="entry name" value="LRR_TYP"/>
    <property type="match status" value="4"/>
</dbReference>
<dbReference type="EMBL" id="PZQS01000011">
    <property type="protein sequence ID" value="PVD21840.1"/>
    <property type="molecule type" value="Genomic_DNA"/>
</dbReference>
<evidence type="ECO:0000313" key="5">
    <source>
        <dbReference type="EMBL" id="PVD21840.1"/>
    </source>
</evidence>
<feature type="region of interest" description="Disordered" evidence="4">
    <location>
        <begin position="1209"/>
        <end position="1305"/>
    </location>
</feature>
<keyword evidence="3" id="KW-0175">Coiled coil</keyword>
<proteinExistence type="predicted"/>
<evidence type="ECO:0000256" key="2">
    <source>
        <dbReference type="ARBA" id="ARBA00022737"/>
    </source>
</evidence>
<dbReference type="InterPro" id="IPR032675">
    <property type="entry name" value="LRR_dom_sf"/>
</dbReference>
<keyword evidence="6" id="KW-1185">Reference proteome</keyword>
<sequence length="2168" mass="245163">MRRGVGRAIPSNLPVPKASHGTPVTSSSSLARGHASHAKSAEDLSHSQGNTSSMQGNSLRRALSPGIRQNKGLSLSPARTSHSGSPLPGVRYITEDLIRKIAREEHLEVITSLNLTLSKEGGKKIKFIENLDRLKNLVSLNLSNNMIERMEKLEKLQQLRELNLSRNYIVRIEGLETLTGLQVLNLSSNSIEHIPTWLPKRLQALRTFRIANNKIVSLSEMAKLKTIPDLIHIDIKGNPLSELPHARLFLVFHLRCMETLDSQAVTSLEREQAQSRFSLDEVQNLERQLEQGESRYRQLEESHNRSEQERSQQEVSQNQLLQRQQDIKEQLQQLQRELAAKDDLLKQKTTELNRACEKHYQLEQELAFHKIDSKFKELGTAPPLQQNLSSDDGGLLSESPYIGRARFHANQMAEEGQVQAVPQRVQLHSLRAPVSPALSPQQRQELQGKIRCRVGGKKERTEEKLRMLQSDLNSTEQKLVSAAQELKKLAPTRNTPEPFRDDKFKIRQRLAKKMQNVNKLRDAATQMEDEIDRVQQSITQGRAELNTLKNEMQSMDPKTSSYQMADKELQVKKDYDVCDHLQQDLHSVMQDIAKETTEIKHLEEQLESGEIERNESIKAELEDIVSDLQGYLEGVKGQTLQHQQEYRRMMEEKGVLEEKIRRLETELDVLDTEAQHAKVLQKRLEDAEHELSKIQNLSQTLQEDLLHSRQKDQEAQSRLEQAEAEIRRLNQSLQETEKKAQSERKSVERHLQTERERMEKMTQRVQDANRQDLEVKKLVAQLEAAKTLNSSLRDQLEDVQQQRELQEDGFKPSELKKRLRKFTHDFKTNKSPGEPFDKDDILGTSFKEIYQTAQDKLSKTMRESEEAKKQKQKLEVEVQTLKEQLNRREGALQESQDNKHSDEEKRRLQEEIKRLQASLKQLKEGGVPVRIVYARSEGSVDRASSLDSEEKMLFDELQRELMELKRHMRQQEHDASRRLVEVETEAAQWQEEMKEQKRIFEKELDRHRQEAELLKEKQEARIQVIAQDLDQAQSVAEALQQMLNQREKMLQDEIGAADMSNQMIASQEDELSRLYGILDAQRAEIENLNQMLDYLAAQGPDGVGPAFDDELWRIRQEVNKLKETLAMQSAYVQSMPATHHFGMQAGPLPPLLQDMGVGSSGIGVGHVGVGPSSRSSSGTGGVGASRPVSSQPAVSGFATGLSLPGYPADLHVGYGDQPDGQHDGRSQNAAMHQRQTFGGHPASTLLPRPAQRGSNPPADPRSSFPGHLANERRESKAPPSSRRTAGKGEDSSPAHPQALSSDRVLPAEEIRWQAGGPVKRGIPALPSAFEPVHRPERQNPAVTTSGIQGPSRSVQVGVAAPAGSISEQQGSSHGGVEGGIKTQPMVIHVPVPIYMGNPPSSQPTERQPAVAQSGLPVPESYEGNVPTSGNQTHVAFDPIATQYSYSAGGTEAPTYLGNFYPNPAQAASQQAGVSGTPGAYNIGTQTYLPVGPAQQVDYQHTRTYIPAGTDGGSNARIYYPPSGSLPMPAPGAPPPPPPLPVTVLGPPSSPGSRAAGMLLTPIATGTPVRGGYMVPVNFDGSYVTAPPSPIRPVAMDSPSRGILKNGGGRGEGGNNGDDSYLFCNVPEHHDLEDYIAELQEKLRRLKAKLLQEKSLKEEIVVNNDKKLIKRLLNELEDRREELEGLDLAIERQKRNLQEMKDEEKGLKRKRSNAREELQTLRERNIKRLLKMNRGPAEDSFDEEMEHNRQKYLRNEVDCLERTLAKRQAQLHEAERALKDCNADLREAKEQARETVKRYDDATMSLQNAVSEQQEIERRANEVGLQLVQSMDRLAQAKISLRDLERKRIKQDRLLKDINQVIAKKDTEFRDLDARVKVTQQSLQKVQDELVLSTQQEKEVVDALRDSEDVLGKRRAEIARMRDQVVYFPGFEEQAHMEQLELQKSDLATLLKARRLELHKLQEEELQHLQQQSAVQVAELQNIAERQFRRANALTDKLGKHRQEVIEMKTQIEPQSDDKENEQVSQRASATLAGNKISDDWTSRNDRLRQRLVEEQDYLRLQLKQQMSRHSELMESARKKSDETINHLKQKLNSLQEVLFNSGASDVRALQDLARSRSQSPRYDRRRSPSPIIRTGRGYWSHRSRSRSFERINGSMIPERDCKFHHVGM</sequence>
<dbReference type="Gene3D" id="3.80.10.10">
    <property type="entry name" value="Ribonuclease Inhibitor"/>
    <property type="match status" value="1"/>
</dbReference>
<feature type="region of interest" description="Disordered" evidence="4">
    <location>
        <begin position="1"/>
        <end position="89"/>
    </location>
</feature>
<dbReference type="Pfam" id="PF14580">
    <property type="entry name" value="LRR_9"/>
    <property type="match status" value="1"/>
</dbReference>
<comment type="caution">
    <text evidence="5">The sequence shown here is derived from an EMBL/GenBank/DDBJ whole genome shotgun (WGS) entry which is preliminary data.</text>
</comment>
<accession>A0A2T7NKZ5</accession>
<protein>
    <recommendedName>
        <fullName evidence="7">Centriolin</fullName>
    </recommendedName>
</protein>
<feature type="compositionally biased region" description="Polar residues" evidence="4">
    <location>
        <begin position="1226"/>
        <end position="1236"/>
    </location>
</feature>
<feature type="compositionally biased region" description="Polar residues" evidence="4">
    <location>
        <begin position="1340"/>
        <end position="1349"/>
    </location>
</feature>
<feature type="compositionally biased region" description="Basic and acidic residues" evidence="4">
    <location>
        <begin position="735"/>
        <end position="768"/>
    </location>
</feature>
<evidence type="ECO:0000313" key="6">
    <source>
        <dbReference type="Proteomes" id="UP000245119"/>
    </source>
</evidence>
<feature type="region of interest" description="Disordered" evidence="4">
    <location>
        <begin position="886"/>
        <end position="907"/>
    </location>
</feature>
<evidence type="ECO:0000256" key="4">
    <source>
        <dbReference type="SAM" id="MobiDB-lite"/>
    </source>
</evidence>
<feature type="coiled-coil region" evidence="3">
    <location>
        <begin position="954"/>
        <end position="1052"/>
    </location>
</feature>
<keyword evidence="2" id="KW-0677">Repeat</keyword>
<keyword evidence="1" id="KW-0433">Leucine-rich repeat</keyword>
<feature type="region of interest" description="Disordered" evidence="4">
    <location>
        <begin position="2114"/>
        <end position="2138"/>
    </location>
</feature>
<dbReference type="InterPro" id="IPR050576">
    <property type="entry name" value="Cilia_flagella_integrity"/>
</dbReference>
<dbReference type="PANTHER" id="PTHR45973">
    <property type="entry name" value="PROTEIN PHOSPHATASE 1 REGULATORY SUBUNIT SDS22-RELATED"/>
    <property type="match status" value="1"/>
</dbReference>
<dbReference type="STRING" id="400727.A0A2T7NKZ5"/>
<organism evidence="5 6">
    <name type="scientific">Pomacea canaliculata</name>
    <name type="common">Golden apple snail</name>
    <dbReference type="NCBI Taxonomy" id="400727"/>
    <lineage>
        <taxon>Eukaryota</taxon>
        <taxon>Metazoa</taxon>
        <taxon>Spiralia</taxon>
        <taxon>Lophotrochozoa</taxon>
        <taxon>Mollusca</taxon>
        <taxon>Gastropoda</taxon>
        <taxon>Caenogastropoda</taxon>
        <taxon>Architaenioglossa</taxon>
        <taxon>Ampullarioidea</taxon>
        <taxon>Ampullariidae</taxon>
        <taxon>Pomacea</taxon>
    </lineage>
</organism>
<feature type="compositionally biased region" description="Basic and acidic residues" evidence="4">
    <location>
        <begin position="291"/>
        <end position="312"/>
    </location>
</feature>
<dbReference type="SMART" id="SM00365">
    <property type="entry name" value="LRR_SD22"/>
    <property type="match status" value="3"/>
</dbReference>
<dbReference type="OrthoDB" id="433501at2759"/>
<feature type="coiled-coil region" evidence="3">
    <location>
        <begin position="1756"/>
        <end position="1888"/>
    </location>
</feature>
<dbReference type="PANTHER" id="PTHR45973:SF36">
    <property type="entry name" value="CENTRIOLIN"/>
    <property type="match status" value="1"/>
</dbReference>
<dbReference type="PROSITE" id="PS51450">
    <property type="entry name" value="LRR"/>
    <property type="match status" value="3"/>
</dbReference>
<dbReference type="InterPro" id="IPR003591">
    <property type="entry name" value="Leu-rich_rpt_typical-subtyp"/>
</dbReference>